<name>I3ZJF7_TERRK</name>
<dbReference type="Proteomes" id="UP000006056">
    <property type="component" value="Chromosome"/>
</dbReference>
<proteinExistence type="predicted"/>
<dbReference type="AlphaFoldDB" id="I3ZJF7"/>
<dbReference type="EMBL" id="CP003379">
    <property type="protein sequence ID" value="AFL89375.1"/>
    <property type="molecule type" value="Genomic_DNA"/>
</dbReference>
<organism evidence="1 2">
    <name type="scientific">Terriglobus roseus (strain DSM 18391 / NRRL B-41598 / KBS 63)</name>
    <dbReference type="NCBI Taxonomy" id="926566"/>
    <lineage>
        <taxon>Bacteria</taxon>
        <taxon>Pseudomonadati</taxon>
        <taxon>Acidobacteriota</taxon>
        <taxon>Terriglobia</taxon>
        <taxon>Terriglobales</taxon>
        <taxon>Acidobacteriaceae</taxon>
        <taxon>Terriglobus</taxon>
    </lineage>
</organism>
<keyword evidence="2" id="KW-1185">Reference proteome</keyword>
<dbReference type="KEGG" id="trs:Terro_3146"/>
<reference evidence="1 2" key="1">
    <citation type="submission" date="2012-06" db="EMBL/GenBank/DDBJ databases">
        <title>Complete genome of Terriglobus roseus DSM 18391.</title>
        <authorList>
            <consortium name="US DOE Joint Genome Institute (JGI-PGF)"/>
            <person name="Lucas S."/>
            <person name="Copeland A."/>
            <person name="Lapidus A."/>
            <person name="Glavina del Rio T."/>
            <person name="Dalin E."/>
            <person name="Tice H."/>
            <person name="Bruce D."/>
            <person name="Goodwin L."/>
            <person name="Pitluck S."/>
            <person name="Peters L."/>
            <person name="Mikhailova N."/>
            <person name="Munk A.C.C."/>
            <person name="Kyrpides N."/>
            <person name="Mavromatis K."/>
            <person name="Ivanova N."/>
            <person name="Brettin T."/>
            <person name="Detter J.C."/>
            <person name="Han C."/>
            <person name="Larimer F."/>
            <person name="Land M."/>
            <person name="Hauser L."/>
            <person name="Markowitz V."/>
            <person name="Cheng J.-F."/>
            <person name="Hugenholtz P."/>
            <person name="Woyke T."/>
            <person name="Wu D."/>
            <person name="Brambilla E."/>
            <person name="Klenk H.-P."/>
            <person name="Eisen J.A."/>
        </authorList>
    </citation>
    <scope>NUCLEOTIDE SEQUENCE [LARGE SCALE GENOMIC DNA]</scope>
    <source>
        <strain evidence="2">DSM 18391 / NRRL B-41598 / KBS 63</strain>
    </source>
</reference>
<evidence type="ECO:0000313" key="2">
    <source>
        <dbReference type="Proteomes" id="UP000006056"/>
    </source>
</evidence>
<gene>
    <name evidence="1" type="ordered locus">Terro_3146</name>
</gene>
<protein>
    <submittedName>
        <fullName evidence="1">Uncharacterized protein</fullName>
    </submittedName>
</protein>
<dbReference type="HOGENOM" id="CLU_2669848_0_0_0"/>
<accession>I3ZJF7</accession>
<evidence type="ECO:0000313" key="1">
    <source>
        <dbReference type="EMBL" id="AFL89375.1"/>
    </source>
</evidence>
<sequence length="75" mass="8555">MTPYLFSPFEASGLLCALDHVLMFDDGNTPIVYSEQELFGKYVRVFDLVCHVPTFSEIFGDGSSRVFRLPDMTKR</sequence>